<dbReference type="PROSITE" id="PS51755">
    <property type="entry name" value="OMPR_PHOB"/>
    <property type="match status" value="1"/>
</dbReference>
<evidence type="ECO:0000256" key="5">
    <source>
        <dbReference type="PROSITE-ProRule" id="PRU01091"/>
    </source>
</evidence>
<dbReference type="PRINTS" id="PR00364">
    <property type="entry name" value="DISEASERSIST"/>
</dbReference>
<dbReference type="InterPro" id="IPR016032">
    <property type="entry name" value="Sig_transdc_resp-reg_C-effctor"/>
</dbReference>
<dbReference type="Gene3D" id="1.10.10.10">
    <property type="entry name" value="Winged helix-like DNA-binding domain superfamily/Winged helix DNA-binding domain"/>
    <property type="match status" value="1"/>
</dbReference>
<name>A0A919VS82_9ACTN</name>
<dbReference type="GO" id="GO:0006355">
    <property type="term" value="P:regulation of DNA-templated transcription"/>
    <property type="evidence" value="ECO:0007669"/>
    <property type="project" value="InterPro"/>
</dbReference>
<feature type="DNA-binding region" description="OmpR/PhoB-type" evidence="5">
    <location>
        <begin position="1"/>
        <end position="90"/>
    </location>
</feature>
<gene>
    <name evidence="7" type="ORF">Aau02nite_56700</name>
</gene>
<dbReference type="InterPro" id="IPR051677">
    <property type="entry name" value="AfsR-DnrI-RedD_regulator"/>
</dbReference>
<comment type="caution">
    <text evidence="7">The sequence shown here is derived from an EMBL/GenBank/DDBJ whole genome shotgun (WGS) entry which is preliminary data.</text>
</comment>
<dbReference type="Pfam" id="PF13374">
    <property type="entry name" value="TPR_10"/>
    <property type="match status" value="1"/>
</dbReference>
<dbReference type="Gene3D" id="1.25.40.10">
    <property type="entry name" value="Tetratricopeptide repeat domain"/>
    <property type="match status" value="2"/>
</dbReference>
<dbReference type="SMART" id="SM00028">
    <property type="entry name" value="TPR"/>
    <property type="match status" value="4"/>
</dbReference>
<dbReference type="Proteomes" id="UP000681340">
    <property type="component" value="Unassembled WGS sequence"/>
</dbReference>
<dbReference type="SUPFAM" id="SSF52540">
    <property type="entry name" value="P-loop containing nucleoside triphosphate hydrolases"/>
    <property type="match status" value="1"/>
</dbReference>
<dbReference type="InterPro" id="IPR001867">
    <property type="entry name" value="OmpR/PhoB-type_DNA-bd"/>
</dbReference>
<dbReference type="CDD" id="cd15831">
    <property type="entry name" value="BTAD"/>
    <property type="match status" value="1"/>
</dbReference>
<reference evidence="7" key="1">
    <citation type="submission" date="2021-03" db="EMBL/GenBank/DDBJ databases">
        <title>Whole genome shotgun sequence of Actinoplanes auranticolor NBRC 12245.</title>
        <authorList>
            <person name="Komaki H."/>
            <person name="Tamura T."/>
        </authorList>
    </citation>
    <scope>NUCLEOTIDE SEQUENCE</scope>
    <source>
        <strain evidence="7">NBRC 12245</strain>
    </source>
</reference>
<protein>
    <submittedName>
        <fullName evidence="7">SARP family transcriptional regulator</fullName>
    </submittedName>
</protein>
<dbReference type="SUPFAM" id="SSF81901">
    <property type="entry name" value="HCP-like"/>
    <property type="match status" value="1"/>
</dbReference>
<dbReference type="GO" id="GO:0043531">
    <property type="term" value="F:ADP binding"/>
    <property type="evidence" value="ECO:0007669"/>
    <property type="project" value="InterPro"/>
</dbReference>
<dbReference type="PANTHER" id="PTHR35807">
    <property type="entry name" value="TRANSCRIPTIONAL REGULATOR REDD-RELATED"/>
    <property type="match status" value="1"/>
</dbReference>
<dbReference type="InterPro" id="IPR005158">
    <property type="entry name" value="BTAD"/>
</dbReference>
<dbReference type="Pfam" id="PF13424">
    <property type="entry name" value="TPR_12"/>
    <property type="match status" value="2"/>
</dbReference>
<proteinExistence type="inferred from homology"/>
<evidence type="ECO:0000256" key="3">
    <source>
        <dbReference type="ARBA" id="ARBA00023125"/>
    </source>
</evidence>
<dbReference type="Gene3D" id="1.10.8.430">
    <property type="entry name" value="Helical domain of apoptotic protease-activating factors"/>
    <property type="match status" value="1"/>
</dbReference>
<dbReference type="InterPro" id="IPR019734">
    <property type="entry name" value="TPR_rpt"/>
</dbReference>
<keyword evidence="4" id="KW-0804">Transcription</keyword>
<organism evidence="7 8">
    <name type="scientific">Actinoplanes auranticolor</name>
    <dbReference type="NCBI Taxonomy" id="47988"/>
    <lineage>
        <taxon>Bacteria</taxon>
        <taxon>Bacillati</taxon>
        <taxon>Actinomycetota</taxon>
        <taxon>Actinomycetes</taxon>
        <taxon>Micromonosporales</taxon>
        <taxon>Micromonosporaceae</taxon>
        <taxon>Actinoplanes</taxon>
    </lineage>
</organism>
<evidence type="ECO:0000256" key="4">
    <source>
        <dbReference type="ARBA" id="ARBA00023163"/>
    </source>
</evidence>
<evidence type="ECO:0000256" key="1">
    <source>
        <dbReference type="ARBA" id="ARBA00005820"/>
    </source>
</evidence>
<dbReference type="InterPro" id="IPR036388">
    <property type="entry name" value="WH-like_DNA-bd_sf"/>
</dbReference>
<dbReference type="SUPFAM" id="SSF46894">
    <property type="entry name" value="C-terminal effector domain of the bipartite response regulators"/>
    <property type="match status" value="1"/>
</dbReference>
<keyword evidence="8" id="KW-1185">Reference proteome</keyword>
<comment type="similarity">
    <text evidence="1">Belongs to the AfsR/DnrI/RedD regulatory family.</text>
</comment>
<dbReference type="GO" id="GO:0003677">
    <property type="term" value="F:DNA binding"/>
    <property type="evidence" value="ECO:0007669"/>
    <property type="project" value="UniProtKB-UniRule"/>
</dbReference>
<dbReference type="Pfam" id="PF03704">
    <property type="entry name" value="BTAD"/>
    <property type="match status" value="1"/>
</dbReference>
<keyword evidence="3 5" id="KW-0238">DNA-binding</keyword>
<dbReference type="SUPFAM" id="SSF48452">
    <property type="entry name" value="TPR-like"/>
    <property type="match status" value="2"/>
</dbReference>
<keyword evidence="2" id="KW-0805">Transcription regulation</keyword>
<dbReference type="EMBL" id="BOQL01000045">
    <property type="protein sequence ID" value="GIM73585.1"/>
    <property type="molecule type" value="Genomic_DNA"/>
</dbReference>
<evidence type="ECO:0000259" key="6">
    <source>
        <dbReference type="PROSITE" id="PS51755"/>
    </source>
</evidence>
<dbReference type="SMART" id="SM00862">
    <property type="entry name" value="Trans_reg_C"/>
    <property type="match status" value="1"/>
</dbReference>
<dbReference type="GO" id="GO:0000160">
    <property type="term" value="P:phosphorelay signal transduction system"/>
    <property type="evidence" value="ECO:0007669"/>
    <property type="project" value="InterPro"/>
</dbReference>
<evidence type="ECO:0000313" key="7">
    <source>
        <dbReference type="EMBL" id="GIM73585.1"/>
    </source>
</evidence>
<dbReference type="InterPro" id="IPR042197">
    <property type="entry name" value="Apaf_helical"/>
</dbReference>
<dbReference type="InterPro" id="IPR011990">
    <property type="entry name" value="TPR-like_helical_dom_sf"/>
</dbReference>
<feature type="domain" description="OmpR/PhoB-type" evidence="6">
    <location>
        <begin position="1"/>
        <end position="90"/>
    </location>
</feature>
<dbReference type="AlphaFoldDB" id="A0A919VS82"/>
<accession>A0A919VS82</accession>
<sequence>MLMFRILGPLSVTSAGRELAITAGRDRVVLAMLLLRPGRIVAVAELIDAVWEDRPPTTARGQLQTCISRLRRTLPPGLILTDPAGYGISVDETGLDSAEFARLVSAAGTAGGPDDARKLLREALELWRGPALAGINSPTVRRQAAVLDEQVAAVLEDRIELDLAGGHDRDLVAELTGLVERFPLRERMRMQLMLCLYRVGRQADALAEYRRTEELFREELGIEPGKALRDLHRRILTGSVADTQPAVPVDGVPRAVGDFTGREELVARLLGAIGADGPADPQVRVLDGMAGSGKTTLAVHLAGLVRERFPDARLFIDLHGHSESAPVEPAAALITLLRQLGIPAERIPDDPDERMQLWHTELARRRALVVLDNAASTAQVTPLLPTSGRVLVLVTSRRRLVGLDAVRPESLSVLSEREAVALLARIAGDRVDAEPAAAAEVVRRCGCLPLAIRLAGARLAHRPRWRVADLVRRLGESALPELAAEDRTVASAFAVTYGQLPDRAQRLFRLLGLHPAERFGALSVAALGDLPLVDALDVLDDLVDVHLVDEPEPDRYQLHDLVRQYAATLAAHIAPGERDAALSGLIDLHLHATARINRPGENDNALGDYPADTPLRPELVSLAVADPQWLERQRPDLIGLVRSAARIGPAERAWQLGRANWRYLHERSHLDDLIAVLSLARTIAEAASDIRGVAVCSNYLASGYYRMGRHEEALQMLDESVELSRQLRSPRGERRNRGNRIGVLMRLGRIEEALKEAVWYYRAEERDGNAHGLSSRLINVLIPTTALGRHEEALRLARRALLAAVESGDDRRLANTLGLLGQIRRELGHTAAAERLLRAALRLALRVNYRVGEWESRNELGRLALDRGRYEEAVAHHMTAVELSRERGAHPAVVTSSNDLAAALLAGGDRAGARELRLHVLSLVRRTVIPFEHARALAGLADCVVAEDPAAARRYWQQALELFERMRVPQRWPVRRRLAELDDAEGLT</sequence>
<evidence type="ECO:0000313" key="8">
    <source>
        <dbReference type="Proteomes" id="UP000681340"/>
    </source>
</evidence>
<dbReference type="SMART" id="SM01043">
    <property type="entry name" value="BTAD"/>
    <property type="match status" value="1"/>
</dbReference>
<dbReference type="PANTHER" id="PTHR35807:SF1">
    <property type="entry name" value="TRANSCRIPTIONAL REGULATOR REDD"/>
    <property type="match status" value="1"/>
</dbReference>
<dbReference type="InterPro" id="IPR027417">
    <property type="entry name" value="P-loop_NTPase"/>
</dbReference>
<dbReference type="Gene3D" id="3.40.50.300">
    <property type="entry name" value="P-loop containing nucleotide triphosphate hydrolases"/>
    <property type="match status" value="1"/>
</dbReference>
<evidence type="ECO:0000256" key="2">
    <source>
        <dbReference type="ARBA" id="ARBA00023015"/>
    </source>
</evidence>
<dbReference type="Pfam" id="PF00486">
    <property type="entry name" value="Trans_reg_C"/>
    <property type="match status" value="1"/>
</dbReference>